<dbReference type="RefSeq" id="WP_200613271.1">
    <property type="nucleotide sequence ID" value="NZ_JAEHHL010000015.1"/>
</dbReference>
<feature type="compositionally biased region" description="Low complexity" evidence="1">
    <location>
        <begin position="568"/>
        <end position="586"/>
    </location>
</feature>
<accession>A0A8J7MB96</accession>
<dbReference type="EMBL" id="JAEHHL010000015">
    <property type="protein sequence ID" value="MBK0401118.1"/>
    <property type="molecule type" value="Genomic_DNA"/>
</dbReference>
<dbReference type="InterPro" id="IPR007055">
    <property type="entry name" value="BON_dom"/>
</dbReference>
<protein>
    <submittedName>
        <fullName evidence="3">BON domain-containing protein</fullName>
    </submittedName>
</protein>
<gene>
    <name evidence="3" type="ORF">H0I76_18120</name>
</gene>
<proteinExistence type="predicted"/>
<evidence type="ECO:0000313" key="4">
    <source>
        <dbReference type="Proteomes" id="UP000655420"/>
    </source>
</evidence>
<reference evidence="3" key="1">
    <citation type="submission" date="2020-12" db="EMBL/GenBank/DDBJ databases">
        <title>Bacterial taxonomy.</title>
        <authorList>
            <person name="Pan X."/>
        </authorList>
    </citation>
    <scope>NUCLEOTIDE SEQUENCE</scope>
    <source>
        <strain evidence="3">M0105</strain>
    </source>
</reference>
<feature type="region of interest" description="Disordered" evidence="1">
    <location>
        <begin position="568"/>
        <end position="620"/>
    </location>
</feature>
<name>A0A8J7MB96_9RHOB</name>
<dbReference type="Pfam" id="PF04972">
    <property type="entry name" value="BON"/>
    <property type="match status" value="1"/>
</dbReference>
<dbReference type="PROSITE" id="PS50914">
    <property type="entry name" value="BON"/>
    <property type="match status" value="1"/>
</dbReference>
<evidence type="ECO:0000259" key="2">
    <source>
        <dbReference type="PROSITE" id="PS50914"/>
    </source>
</evidence>
<organism evidence="3 4">
    <name type="scientific">Thermohalobaculum xanthum</name>
    <dbReference type="NCBI Taxonomy" id="2753746"/>
    <lineage>
        <taxon>Bacteria</taxon>
        <taxon>Pseudomonadati</taxon>
        <taxon>Pseudomonadota</taxon>
        <taxon>Alphaproteobacteria</taxon>
        <taxon>Rhodobacterales</taxon>
        <taxon>Paracoccaceae</taxon>
        <taxon>Thermohalobaculum</taxon>
    </lineage>
</organism>
<dbReference type="Proteomes" id="UP000655420">
    <property type="component" value="Unassembled WGS sequence"/>
</dbReference>
<comment type="caution">
    <text evidence="3">The sequence shown here is derived from an EMBL/GenBank/DDBJ whole genome shotgun (WGS) entry which is preliminary data.</text>
</comment>
<evidence type="ECO:0000313" key="3">
    <source>
        <dbReference type="EMBL" id="MBK0401118.1"/>
    </source>
</evidence>
<evidence type="ECO:0000256" key="1">
    <source>
        <dbReference type="SAM" id="MobiDB-lite"/>
    </source>
</evidence>
<dbReference type="AlphaFoldDB" id="A0A8J7MB96"/>
<feature type="domain" description="BON" evidence="2">
    <location>
        <begin position="24"/>
        <end position="93"/>
    </location>
</feature>
<sequence>MRPILSIAVLAGFSVLIWHGLAMVAPQIERRIDASAEAIAATESPHPMRIATRGRALSVSGLADSEAARDSLLAHLRAIPGVRAVENRIRVLPTHSPYRFSAVRPQDQPLRIEGDAPDAASERAILDAARAITKGTSLQSALTLAAGIPDPDWMASVRAGLRALGALADGAIEITDREGVLTGRAASDDVRDRILGALADDPVVQWQATIDLLLPHADPYSFHAETGPDGASYSGHAPNPSVQSRLVEAASKLGGGTATGAVTIAEGMPGRAWPPMVTRGVEALALLESGTFRADGMDAYLEGRAATPENATAARERAGNAVRTNITVADPTPAARLIVTVETGDDTPRLVEGRLPEGLDPDALARAMPELELAGASIETGGRATADGWDGVIAALALALPRLESGRAAVEADRIRLEGRLRPGFSAATTRTALRAAAGPGWSLDLALDEAPQPAMAEVSLSGGHLIASGILPNGVSPEATLVRLRGAENGGLTSGGAGDPLAWRLAIDALAAASTAFGSLESRIAEKTLTIEGTLLPGASPAEIETALAAALAEGWSSEINAEIAAPEAKAAPVPQADRQPPSDDAAADDRAGGLGPEAAPVPPKRHLASAVSVAPARP</sequence>
<keyword evidence="4" id="KW-1185">Reference proteome</keyword>
<dbReference type="Gene3D" id="3.40.1520.20">
    <property type="match status" value="3"/>
</dbReference>